<keyword evidence="1" id="KW-0812">Transmembrane</keyword>
<dbReference type="Proteomes" id="UP000277803">
    <property type="component" value="Unassembled WGS sequence"/>
</dbReference>
<dbReference type="AlphaFoldDB" id="A0A3A6W2Y5"/>
<name>A0A3A6W2Y5_9FIRM</name>
<feature type="transmembrane region" description="Helical" evidence="1">
    <location>
        <begin position="50"/>
        <end position="68"/>
    </location>
</feature>
<sequence length="98" mass="10808">MEPIISPWVIYALPLVNVFIGVMMAVALLALAMLIIAYTDKAFTEDRGTVLTKTLWAVFIISGLLAILTPSKNTLIAMYIANHATPENIQMLINTFIK</sequence>
<protein>
    <submittedName>
        <fullName evidence="2">Uncharacterized protein</fullName>
    </submittedName>
</protein>
<dbReference type="RefSeq" id="WP_119982886.1">
    <property type="nucleotide sequence ID" value="NZ_QXZZ01000036.1"/>
</dbReference>
<evidence type="ECO:0000313" key="3">
    <source>
        <dbReference type="Proteomes" id="UP000277803"/>
    </source>
</evidence>
<organism evidence="2 3">
    <name type="scientific">Veillonella atypica</name>
    <dbReference type="NCBI Taxonomy" id="39777"/>
    <lineage>
        <taxon>Bacteria</taxon>
        <taxon>Bacillati</taxon>
        <taxon>Bacillota</taxon>
        <taxon>Negativicutes</taxon>
        <taxon>Veillonellales</taxon>
        <taxon>Veillonellaceae</taxon>
        <taxon>Veillonella</taxon>
    </lineage>
</organism>
<gene>
    <name evidence="2" type="ORF">D2965_08465</name>
</gene>
<keyword evidence="1" id="KW-0472">Membrane</keyword>
<evidence type="ECO:0000313" key="2">
    <source>
        <dbReference type="EMBL" id="RJY49989.1"/>
    </source>
</evidence>
<feature type="transmembrane region" description="Helical" evidence="1">
    <location>
        <begin position="12"/>
        <end position="38"/>
    </location>
</feature>
<accession>A0A3A6W2Y5</accession>
<comment type="caution">
    <text evidence="2">The sequence shown here is derived from an EMBL/GenBank/DDBJ whole genome shotgun (WGS) entry which is preliminary data.</text>
</comment>
<keyword evidence="1" id="KW-1133">Transmembrane helix</keyword>
<proteinExistence type="predicted"/>
<dbReference type="EMBL" id="QXZZ01000036">
    <property type="protein sequence ID" value="RJY49989.1"/>
    <property type="molecule type" value="Genomic_DNA"/>
</dbReference>
<evidence type="ECO:0000256" key="1">
    <source>
        <dbReference type="SAM" id="Phobius"/>
    </source>
</evidence>
<reference evidence="2 3" key="1">
    <citation type="submission" date="2018-09" db="EMBL/GenBank/DDBJ databases">
        <title>Genome sequence of Veillonella atypica isolated from periodontal Korean patients.</title>
        <authorList>
            <person name="Lee J.-H."/>
            <person name="Moon J.-H."/>
            <person name="Shin S.-Y."/>
        </authorList>
    </citation>
    <scope>NUCLEOTIDE SEQUENCE [LARGE SCALE GENOMIC DNA]</scope>
    <source>
        <strain evidence="2 3">KHUD_V1</strain>
    </source>
</reference>